<proteinExistence type="predicted"/>
<dbReference type="EMBL" id="GBXM01004049">
    <property type="protein sequence ID" value="JAI04529.1"/>
    <property type="molecule type" value="Transcribed_RNA"/>
</dbReference>
<protein>
    <submittedName>
        <fullName evidence="1">Uncharacterized protein</fullName>
    </submittedName>
</protein>
<reference evidence="1" key="2">
    <citation type="journal article" date="2015" name="Fish Shellfish Immunol.">
        <title>Early steps in the European eel (Anguilla anguilla)-Vibrio vulnificus interaction in the gills: Role of the RtxA13 toxin.</title>
        <authorList>
            <person name="Callol A."/>
            <person name="Pajuelo D."/>
            <person name="Ebbesson L."/>
            <person name="Teles M."/>
            <person name="MacKenzie S."/>
            <person name="Amaro C."/>
        </authorList>
    </citation>
    <scope>NUCLEOTIDE SEQUENCE</scope>
</reference>
<dbReference type="AlphaFoldDB" id="A0A0E9XS65"/>
<accession>A0A0E9XS65</accession>
<evidence type="ECO:0000313" key="1">
    <source>
        <dbReference type="EMBL" id="JAI04529.1"/>
    </source>
</evidence>
<sequence length="46" mass="5211">MESPVKSAFVDKKKTLQSIFNSSIEYIFYSTVPLEVCLKTLSPPML</sequence>
<organism evidence="1">
    <name type="scientific">Anguilla anguilla</name>
    <name type="common">European freshwater eel</name>
    <name type="synonym">Muraena anguilla</name>
    <dbReference type="NCBI Taxonomy" id="7936"/>
    <lineage>
        <taxon>Eukaryota</taxon>
        <taxon>Metazoa</taxon>
        <taxon>Chordata</taxon>
        <taxon>Craniata</taxon>
        <taxon>Vertebrata</taxon>
        <taxon>Euteleostomi</taxon>
        <taxon>Actinopterygii</taxon>
        <taxon>Neopterygii</taxon>
        <taxon>Teleostei</taxon>
        <taxon>Anguilliformes</taxon>
        <taxon>Anguillidae</taxon>
        <taxon>Anguilla</taxon>
    </lineage>
</organism>
<name>A0A0E9XS65_ANGAN</name>
<reference evidence="1" key="1">
    <citation type="submission" date="2014-11" db="EMBL/GenBank/DDBJ databases">
        <authorList>
            <person name="Amaro Gonzalez C."/>
        </authorList>
    </citation>
    <scope>NUCLEOTIDE SEQUENCE</scope>
</reference>